<dbReference type="EMBL" id="CM055733">
    <property type="protein sequence ID" value="KAJ8010061.1"/>
    <property type="molecule type" value="Genomic_DNA"/>
</dbReference>
<comment type="caution">
    <text evidence="1">The sequence shown here is derived from an EMBL/GenBank/DDBJ whole genome shotgun (WGS) entry which is preliminary data.</text>
</comment>
<dbReference type="Proteomes" id="UP001157502">
    <property type="component" value="Chromosome 6"/>
</dbReference>
<protein>
    <submittedName>
        <fullName evidence="1">Uncharacterized protein</fullName>
    </submittedName>
</protein>
<name>A0ACC2H282_DALPE</name>
<gene>
    <name evidence="1" type="ORF">DPEC_G00071060</name>
</gene>
<proteinExistence type="predicted"/>
<sequence>MYTPANPALFVYNHPVSGYGDTGKFNELMDTWKAAPSSWPCSSMPSRSPSRSSPALTLVRPGSARSDVTGCEPGFVAEFPDTPVASRSLSSSRLVMVVKRETWNPILLCAGVTNMPLHAGSLNVLVQDIEKYVSEREAQCPTTSYATSKLVHSLCSAAAANVWGPECEKALVEVFP</sequence>
<organism evidence="1 2">
    <name type="scientific">Dallia pectoralis</name>
    <name type="common">Alaska blackfish</name>
    <dbReference type="NCBI Taxonomy" id="75939"/>
    <lineage>
        <taxon>Eukaryota</taxon>
        <taxon>Metazoa</taxon>
        <taxon>Chordata</taxon>
        <taxon>Craniata</taxon>
        <taxon>Vertebrata</taxon>
        <taxon>Euteleostomi</taxon>
        <taxon>Actinopterygii</taxon>
        <taxon>Neopterygii</taxon>
        <taxon>Teleostei</taxon>
        <taxon>Protacanthopterygii</taxon>
        <taxon>Esociformes</taxon>
        <taxon>Umbridae</taxon>
        <taxon>Dallia</taxon>
    </lineage>
</organism>
<evidence type="ECO:0000313" key="1">
    <source>
        <dbReference type="EMBL" id="KAJ8010061.1"/>
    </source>
</evidence>
<keyword evidence="2" id="KW-1185">Reference proteome</keyword>
<evidence type="ECO:0000313" key="2">
    <source>
        <dbReference type="Proteomes" id="UP001157502"/>
    </source>
</evidence>
<reference evidence="1" key="1">
    <citation type="submission" date="2021-05" db="EMBL/GenBank/DDBJ databases">
        <authorList>
            <person name="Pan Q."/>
            <person name="Jouanno E."/>
            <person name="Zahm M."/>
            <person name="Klopp C."/>
            <person name="Cabau C."/>
            <person name="Louis A."/>
            <person name="Berthelot C."/>
            <person name="Parey E."/>
            <person name="Roest Crollius H."/>
            <person name="Montfort J."/>
            <person name="Robinson-Rechavi M."/>
            <person name="Bouchez O."/>
            <person name="Lampietro C."/>
            <person name="Lopez Roques C."/>
            <person name="Donnadieu C."/>
            <person name="Postlethwait J."/>
            <person name="Bobe J."/>
            <person name="Dillon D."/>
            <person name="Chandos A."/>
            <person name="von Hippel F."/>
            <person name="Guiguen Y."/>
        </authorList>
    </citation>
    <scope>NUCLEOTIDE SEQUENCE</scope>
    <source>
        <strain evidence="1">YG-Jan2019</strain>
    </source>
</reference>
<accession>A0ACC2H282</accession>